<evidence type="ECO:0008006" key="4">
    <source>
        <dbReference type="Google" id="ProtNLM"/>
    </source>
</evidence>
<feature type="transmembrane region" description="Helical" evidence="1">
    <location>
        <begin position="6"/>
        <end position="24"/>
    </location>
</feature>
<dbReference type="EMBL" id="KB574222">
    <property type="protein sequence ID" value="EMP26997.1"/>
    <property type="molecule type" value="Genomic_DNA"/>
</dbReference>
<reference evidence="3" key="1">
    <citation type="journal article" date="2013" name="Nat. Genet.">
        <title>The draft genomes of soft-shell turtle and green sea turtle yield insights into the development and evolution of the turtle-specific body plan.</title>
        <authorList>
            <person name="Wang Z."/>
            <person name="Pascual-Anaya J."/>
            <person name="Zadissa A."/>
            <person name="Li W."/>
            <person name="Niimura Y."/>
            <person name="Huang Z."/>
            <person name="Li C."/>
            <person name="White S."/>
            <person name="Xiong Z."/>
            <person name="Fang D."/>
            <person name="Wang B."/>
            <person name="Ming Y."/>
            <person name="Chen Y."/>
            <person name="Zheng Y."/>
            <person name="Kuraku S."/>
            <person name="Pignatelli M."/>
            <person name="Herrero J."/>
            <person name="Beal K."/>
            <person name="Nozawa M."/>
            <person name="Li Q."/>
            <person name="Wang J."/>
            <person name="Zhang H."/>
            <person name="Yu L."/>
            <person name="Shigenobu S."/>
            <person name="Wang J."/>
            <person name="Liu J."/>
            <person name="Flicek P."/>
            <person name="Searle S."/>
            <person name="Wang J."/>
            <person name="Kuratani S."/>
            <person name="Yin Y."/>
            <person name="Aken B."/>
            <person name="Zhang G."/>
            <person name="Irie N."/>
        </authorList>
    </citation>
    <scope>NUCLEOTIDE SEQUENCE [LARGE SCALE GENOMIC DNA]</scope>
</reference>
<accession>M7BFI4</accession>
<sequence>MEPAQLTAAVVSIVNTLCIILEYVQKRAKRRQHEDDCDEDMDTDIPESMGCGKWDIMAVVGLADTVESRFWAQQTSTDWWDHIVLQTNMATSLKPVTMQGTEFSRMKWKSINLMKKLMQTQADIFLSKCKQMDIMPKGLKNGFCGDPGNYRPVSITSVPGKWVKTIVRNSIIRYSKHHLLGKSQHQFCKGKSCFTKLLGFFEEVNNHVDEVIQSI</sequence>
<keyword evidence="3" id="KW-1185">Reference proteome</keyword>
<evidence type="ECO:0000313" key="2">
    <source>
        <dbReference type="EMBL" id="EMP26997.1"/>
    </source>
</evidence>
<dbReference type="Proteomes" id="UP000031443">
    <property type="component" value="Unassembled WGS sequence"/>
</dbReference>
<evidence type="ECO:0000256" key="1">
    <source>
        <dbReference type="SAM" id="Phobius"/>
    </source>
</evidence>
<dbReference type="AlphaFoldDB" id="M7BFI4"/>
<organism evidence="2 3">
    <name type="scientific">Chelonia mydas</name>
    <name type="common">Green sea-turtle</name>
    <name type="synonym">Chelonia agassizi</name>
    <dbReference type="NCBI Taxonomy" id="8469"/>
    <lineage>
        <taxon>Eukaryota</taxon>
        <taxon>Metazoa</taxon>
        <taxon>Chordata</taxon>
        <taxon>Craniata</taxon>
        <taxon>Vertebrata</taxon>
        <taxon>Euteleostomi</taxon>
        <taxon>Archelosauria</taxon>
        <taxon>Testudinata</taxon>
        <taxon>Testudines</taxon>
        <taxon>Cryptodira</taxon>
        <taxon>Durocryptodira</taxon>
        <taxon>Americhelydia</taxon>
        <taxon>Chelonioidea</taxon>
        <taxon>Cheloniidae</taxon>
        <taxon>Chelonia</taxon>
    </lineage>
</organism>
<evidence type="ECO:0000313" key="3">
    <source>
        <dbReference type="Proteomes" id="UP000031443"/>
    </source>
</evidence>
<keyword evidence="1" id="KW-0812">Transmembrane</keyword>
<gene>
    <name evidence="2" type="ORF">UY3_15905</name>
</gene>
<keyword evidence="1" id="KW-1133">Transmembrane helix</keyword>
<name>M7BFI4_CHEMY</name>
<protein>
    <recommendedName>
        <fullName evidence="4">Reverse transcriptase domain-containing protein</fullName>
    </recommendedName>
</protein>
<keyword evidence="1" id="KW-0472">Membrane</keyword>
<proteinExistence type="predicted"/>